<protein>
    <recommendedName>
        <fullName evidence="1">C4-type zinc ribbon domain-containing protein</fullName>
    </recommendedName>
</protein>
<name>A0A7V4CH31_UNCW3</name>
<comment type="caution">
    <text evidence="2">The sequence shown here is derived from an EMBL/GenBank/DDBJ whole genome shotgun (WGS) entry which is preliminary data.</text>
</comment>
<reference evidence="2" key="1">
    <citation type="journal article" date="2020" name="mSystems">
        <title>Genome- and Community-Level Interaction Insights into Carbon Utilization and Element Cycling Functions of Hydrothermarchaeota in Hydrothermal Sediment.</title>
        <authorList>
            <person name="Zhou Z."/>
            <person name="Liu Y."/>
            <person name="Xu W."/>
            <person name="Pan J."/>
            <person name="Luo Z.H."/>
            <person name="Li M."/>
        </authorList>
    </citation>
    <scope>NUCLEOTIDE SEQUENCE [LARGE SCALE GENOMIC DNA]</scope>
    <source>
        <strain evidence="2">SpSt-655</strain>
    </source>
</reference>
<gene>
    <name evidence="2" type="ORF">ENU28_00815</name>
</gene>
<evidence type="ECO:0000313" key="2">
    <source>
        <dbReference type="EMBL" id="HGQ54989.1"/>
    </source>
</evidence>
<dbReference type="Gene3D" id="1.10.287.1490">
    <property type="match status" value="1"/>
</dbReference>
<evidence type="ECO:0000259" key="1">
    <source>
        <dbReference type="Pfam" id="PF02591"/>
    </source>
</evidence>
<proteinExistence type="predicted"/>
<accession>A0A7V4CH31</accession>
<dbReference type="InterPro" id="IPR003743">
    <property type="entry name" value="Zf-RING_7"/>
</dbReference>
<dbReference type="AlphaFoldDB" id="A0A7V4CH31"/>
<sequence>MNKQIELLRELEEFDSILKDFEQKEYQKLGFVIEPINIDFIKIIEKERAKLRKKIDENLLKEYDRIKKHYGAKAVVQVIKGYCSGCYVKLPSEVIARCKTEVKTCPNCGRFLYYLT</sequence>
<dbReference type="EMBL" id="DTBX01000026">
    <property type="protein sequence ID" value="HGQ54989.1"/>
    <property type="molecule type" value="Genomic_DNA"/>
</dbReference>
<feature type="domain" description="C4-type zinc ribbon" evidence="1">
    <location>
        <begin position="83"/>
        <end position="112"/>
    </location>
</feature>
<dbReference type="Pfam" id="PF02591">
    <property type="entry name" value="Zn_ribbon_9"/>
    <property type="match status" value="1"/>
</dbReference>
<organism evidence="2">
    <name type="scientific">candidate division WOR-3 bacterium</name>
    <dbReference type="NCBI Taxonomy" id="2052148"/>
    <lineage>
        <taxon>Bacteria</taxon>
        <taxon>Bacteria division WOR-3</taxon>
    </lineage>
</organism>